<dbReference type="GO" id="GO:0008324">
    <property type="term" value="F:monoatomic cation transmembrane transporter activity"/>
    <property type="evidence" value="ECO:0007669"/>
    <property type="project" value="InterPro"/>
</dbReference>
<dbReference type="PANTHER" id="PTHR34584">
    <property type="entry name" value="NA(+)/H(+) ANTIPORTER SUBUNIT E1"/>
    <property type="match status" value="1"/>
</dbReference>
<sequence length="159" mass="18441">MAFIVTYIILLTFWIFISGNFDAWHFGWGIICCGLVAYLSNDLLFKDIHSENKSKEAFNFIFYIPWLLYQIVLANIHVAKLALHPRMNELIDPHIIKFKTKLKKDLAQVTFANSITLTPGTITILIKDGYFYVHGIDRAVQEELPGEMEERVARVYLEE</sequence>
<dbReference type="Pfam" id="PF01899">
    <property type="entry name" value="MNHE"/>
    <property type="match status" value="1"/>
</dbReference>
<evidence type="ECO:0000313" key="11">
    <source>
        <dbReference type="Proteomes" id="UP000070560"/>
    </source>
</evidence>
<gene>
    <name evidence="8" type="primary">mnhE</name>
    <name evidence="10" type="ORF">ENI35_07025</name>
    <name evidence="9" type="ORF">ENJ03_05775</name>
    <name evidence="8" type="ORF">HS1_001617</name>
</gene>
<comment type="similarity">
    <text evidence="2">Belongs to the CPA3 antiporters (TC 2.A.63) subunit E family.</text>
</comment>
<keyword evidence="4 7" id="KW-0812">Transmembrane</keyword>
<evidence type="ECO:0000256" key="6">
    <source>
        <dbReference type="ARBA" id="ARBA00023136"/>
    </source>
</evidence>
<dbReference type="PANTHER" id="PTHR34584:SF1">
    <property type="entry name" value="NA(+)_H(+) ANTIPORTER SUBUNIT E1"/>
    <property type="match status" value="1"/>
</dbReference>
<evidence type="ECO:0000313" key="10">
    <source>
        <dbReference type="EMBL" id="HEC68537.1"/>
    </source>
</evidence>
<dbReference type="KEGG" id="daw:HS1_001617"/>
<evidence type="ECO:0000256" key="4">
    <source>
        <dbReference type="ARBA" id="ARBA00022692"/>
    </source>
</evidence>
<accession>A0A7C1W0U5</accession>
<dbReference type="OrthoDB" id="9807187at2"/>
<evidence type="ECO:0000256" key="7">
    <source>
        <dbReference type="SAM" id="Phobius"/>
    </source>
</evidence>
<evidence type="ECO:0000256" key="3">
    <source>
        <dbReference type="ARBA" id="ARBA00022475"/>
    </source>
</evidence>
<dbReference type="EMBL" id="DRKW01000345">
    <property type="protein sequence ID" value="HEB74710.1"/>
    <property type="molecule type" value="Genomic_DNA"/>
</dbReference>
<dbReference type="Proteomes" id="UP000070560">
    <property type="component" value="Chromosome"/>
</dbReference>
<evidence type="ECO:0000256" key="1">
    <source>
        <dbReference type="ARBA" id="ARBA00004651"/>
    </source>
</evidence>
<dbReference type="RefSeq" id="WP_066063535.1">
    <property type="nucleotide sequence ID" value="NZ_CP013015.1"/>
</dbReference>
<comment type="subcellular location">
    <subcellularLocation>
        <location evidence="1">Cell membrane</location>
        <topology evidence="1">Multi-pass membrane protein</topology>
    </subcellularLocation>
</comment>
<dbReference type="Proteomes" id="UP000886268">
    <property type="component" value="Unassembled WGS sequence"/>
</dbReference>
<dbReference type="EMBL" id="DRIH01000255">
    <property type="protein sequence ID" value="HEC68537.1"/>
    <property type="molecule type" value="Genomic_DNA"/>
</dbReference>
<dbReference type="Proteomes" id="UP000885738">
    <property type="component" value="Unassembled WGS sequence"/>
</dbReference>
<feature type="transmembrane region" description="Helical" evidence="7">
    <location>
        <begin position="7"/>
        <end position="40"/>
    </location>
</feature>
<evidence type="ECO:0000313" key="9">
    <source>
        <dbReference type="EMBL" id="HEB74710.1"/>
    </source>
</evidence>
<evidence type="ECO:0000256" key="2">
    <source>
        <dbReference type="ARBA" id="ARBA00006228"/>
    </source>
</evidence>
<dbReference type="GO" id="GO:0005886">
    <property type="term" value="C:plasma membrane"/>
    <property type="evidence" value="ECO:0007669"/>
    <property type="project" value="UniProtKB-SubCell"/>
</dbReference>
<name>A0A7C1W0U5_DESA2</name>
<dbReference type="InterPro" id="IPR002758">
    <property type="entry name" value="Cation_antiport_E"/>
</dbReference>
<dbReference type="EMBL" id="CP013015">
    <property type="protein sequence ID" value="AMM41411.1"/>
    <property type="molecule type" value="Genomic_DNA"/>
</dbReference>
<keyword evidence="5 7" id="KW-1133">Transmembrane helix</keyword>
<evidence type="ECO:0000313" key="8">
    <source>
        <dbReference type="EMBL" id="AMM41411.1"/>
    </source>
</evidence>
<keyword evidence="3" id="KW-1003">Cell membrane</keyword>
<dbReference type="PIRSF" id="PIRSF019239">
    <property type="entry name" value="MrpE"/>
    <property type="match status" value="1"/>
</dbReference>
<keyword evidence="11" id="KW-1185">Reference proteome</keyword>
<keyword evidence="6 7" id="KW-0472">Membrane</keyword>
<proteinExistence type="inferred from homology"/>
<protein>
    <submittedName>
        <fullName evidence="8">Cation antiporter</fullName>
    </submittedName>
</protein>
<feature type="transmembrane region" description="Helical" evidence="7">
    <location>
        <begin position="60"/>
        <end position="78"/>
    </location>
</feature>
<dbReference type="AlphaFoldDB" id="A0A7C1W0U5"/>
<reference evidence="10" key="2">
    <citation type="journal article" date="2020" name="mSystems">
        <title>Genome- and Community-Level Interaction Insights into Carbon Utilization and Element Cycling Functions of Hydrothermarchaeota in Hydrothermal Sediment.</title>
        <authorList>
            <person name="Zhou Z."/>
            <person name="Liu Y."/>
            <person name="Xu W."/>
            <person name="Pan J."/>
            <person name="Luo Z.H."/>
            <person name="Li M."/>
        </authorList>
    </citation>
    <scope>NUCLEOTIDE SEQUENCE [LARGE SCALE GENOMIC DNA]</scope>
    <source>
        <strain evidence="10">HyVt-389</strain>
        <strain evidence="9">HyVt-45</strain>
    </source>
</reference>
<reference evidence="8 11" key="1">
    <citation type="submission" date="2015-10" db="EMBL/GenBank/DDBJ databases">
        <title>Candidatus Desulfofervidus auxilii, a hydrogenotrophic sulfate-reducing bacterium involved in the thermophilic anaerobic oxidation of methane.</title>
        <authorList>
            <person name="Krukenberg V."/>
            <person name="Richter M."/>
            <person name="Wegener G."/>
        </authorList>
    </citation>
    <scope>NUCLEOTIDE SEQUENCE [LARGE SCALE GENOMIC DNA]</scope>
    <source>
        <strain evidence="8 11">HS1</strain>
    </source>
</reference>
<organism evidence="10">
    <name type="scientific">Desulfofervidus auxilii</name>
    <dbReference type="NCBI Taxonomy" id="1621989"/>
    <lineage>
        <taxon>Bacteria</taxon>
        <taxon>Pseudomonadati</taxon>
        <taxon>Thermodesulfobacteriota</taxon>
        <taxon>Candidatus Desulfofervidia</taxon>
        <taxon>Candidatus Desulfofervidales</taxon>
        <taxon>Candidatus Desulfofervidaceae</taxon>
        <taxon>Candidatus Desulfofervidus</taxon>
    </lineage>
</organism>
<evidence type="ECO:0000256" key="5">
    <source>
        <dbReference type="ARBA" id="ARBA00022989"/>
    </source>
</evidence>